<evidence type="ECO:0000313" key="1">
    <source>
        <dbReference type="EMBL" id="OGD86439.1"/>
    </source>
</evidence>
<dbReference type="Proteomes" id="UP000179102">
    <property type="component" value="Unassembled WGS sequence"/>
</dbReference>
<sequence>MIRFPKRYTNFALALVLIFLTAIAIFTLTSKPRSSLTLKASQNKFQASFQLSKYDRYLAESFLQNANIPQNILNGIEFTLDGTSSAKLAYLSPIVTNLIFEKNRVDFKGSTETSLNLNTYSNDLEFSYPDATTVILFGQNLLPYIKKSTNLPEDFKTWMDENLKNTKGQYLILFGDKPDFALAFSKELSPDFGKLKSLKVAAESYKEETQDNVTFHLLKITNTQNEENYIFFESGDLVYITSSLESAKELEQLQKSPQNNIFNVKTPVSFALFIKNSPDHKADKALKFLVGNQQQLTKYVEKVKTATFYLNGKEFSGSVELLPS</sequence>
<proteinExistence type="predicted"/>
<accession>A0A1F5G3L3</accession>
<dbReference type="AlphaFoldDB" id="A0A1F5G3L3"/>
<name>A0A1F5G3L3_9BACT</name>
<dbReference type="STRING" id="1797711.A2870_01035"/>
<comment type="caution">
    <text evidence="1">The sequence shown here is derived from an EMBL/GenBank/DDBJ whole genome shotgun (WGS) entry which is preliminary data.</text>
</comment>
<reference evidence="1 2" key="1">
    <citation type="journal article" date="2016" name="Nat. Commun.">
        <title>Thousands of microbial genomes shed light on interconnected biogeochemical processes in an aquifer system.</title>
        <authorList>
            <person name="Anantharaman K."/>
            <person name="Brown C.T."/>
            <person name="Hug L.A."/>
            <person name="Sharon I."/>
            <person name="Castelle C.J."/>
            <person name="Probst A.J."/>
            <person name="Thomas B.C."/>
            <person name="Singh A."/>
            <person name="Wilkins M.J."/>
            <person name="Karaoz U."/>
            <person name="Brodie E.L."/>
            <person name="Williams K.H."/>
            <person name="Hubbard S.S."/>
            <person name="Banfield J.F."/>
        </authorList>
    </citation>
    <scope>NUCLEOTIDE SEQUENCE [LARGE SCALE GENOMIC DNA]</scope>
</reference>
<dbReference type="EMBL" id="MFAZ01000043">
    <property type="protein sequence ID" value="OGD86439.1"/>
    <property type="molecule type" value="Genomic_DNA"/>
</dbReference>
<protein>
    <submittedName>
        <fullName evidence="1">Uncharacterized protein</fullName>
    </submittedName>
</protein>
<evidence type="ECO:0000313" key="2">
    <source>
        <dbReference type="Proteomes" id="UP000179102"/>
    </source>
</evidence>
<organism evidence="1 2">
    <name type="scientific">Candidatus Curtissbacteria bacterium RIFCSPHIGHO2_01_FULL_41_11</name>
    <dbReference type="NCBI Taxonomy" id="1797711"/>
    <lineage>
        <taxon>Bacteria</taxon>
        <taxon>Candidatus Curtissiibacteriota</taxon>
    </lineage>
</organism>
<gene>
    <name evidence="1" type="ORF">A2870_01035</name>
</gene>